<evidence type="ECO:0000313" key="2">
    <source>
        <dbReference type="Proteomes" id="UP000188268"/>
    </source>
</evidence>
<name>A0A1R3JPP5_COCAP</name>
<reference evidence="1 2" key="1">
    <citation type="submission" date="2013-09" db="EMBL/GenBank/DDBJ databases">
        <title>Corchorus capsularis genome sequencing.</title>
        <authorList>
            <person name="Alam M."/>
            <person name="Haque M.S."/>
            <person name="Islam M.S."/>
            <person name="Emdad E.M."/>
            <person name="Islam M.M."/>
            <person name="Ahmed B."/>
            <person name="Halim A."/>
            <person name="Hossen Q.M.M."/>
            <person name="Hossain M.Z."/>
            <person name="Ahmed R."/>
            <person name="Khan M.M."/>
            <person name="Islam R."/>
            <person name="Rashid M.M."/>
            <person name="Khan S.A."/>
            <person name="Rahman M.S."/>
            <person name="Alam M."/>
        </authorList>
    </citation>
    <scope>NUCLEOTIDE SEQUENCE [LARGE SCALE GENOMIC DNA]</scope>
    <source>
        <strain evidence="2">cv. CVL-1</strain>
        <tissue evidence="1">Whole seedling</tissue>
    </source>
</reference>
<dbReference type="EMBL" id="AWWV01007387">
    <property type="protein sequence ID" value="OMO96667.1"/>
    <property type="molecule type" value="Genomic_DNA"/>
</dbReference>
<protein>
    <submittedName>
        <fullName evidence="1">Uncharacterized protein</fullName>
    </submittedName>
</protein>
<gene>
    <name evidence="1" type="ORF">CCACVL1_04841</name>
</gene>
<accession>A0A1R3JPP5</accession>
<keyword evidence="2" id="KW-1185">Reference proteome</keyword>
<dbReference type="Proteomes" id="UP000188268">
    <property type="component" value="Unassembled WGS sequence"/>
</dbReference>
<evidence type="ECO:0000313" key="1">
    <source>
        <dbReference type="EMBL" id="OMO96667.1"/>
    </source>
</evidence>
<dbReference type="Gramene" id="OMO96667">
    <property type="protein sequence ID" value="OMO96667"/>
    <property type="gene ID" value="CCACVL1_04841"/>
</dbReference>
<organism evidence="1 2">
    <name type="scientific">Corchorus capsularis</name>
    <name type="common">Jute</name>
    <dbReference type="NCBI Taxonomy" id="210143"/>
    <lineage>
        <taxon>Eukaryota</taxon>
        <taxon>Viridiplantae</taxon>
        <taxon>Streptophyta</taxon>
        <taxon>Embryophyta</taxon>
        <taxon>Tracheophyta</taxon>
        <taxon>Spermatophyta</taxon>
        <taxon>Magnoliopsida</taxon>
        <taxon>eudicotyledons</taxon>
        <taxon>Gunneridae</taxon>
        <taxon>Pentapetalae</taxon>
        <taxon>rosids</taxon>
        <taxon>malvids</taxon>
        <taxon>Malvales</taxon>
        <taxon>Malvaceae</taxon>
        <taxon>Grewioideae</taxon>
        <taxon>Apeibeae</taxon>
        <taxon>Corchorus</taxon>
    </lineage>
</organism>
<sequence>MREAIELDRDTIYMAEKVERV</sequence>
<comment type="caution">
    <text evidence="1">The sequence shown here is derived from an EMBL/GenBank/DDBJ whole genome shotgun (WGS) entry which is preliminary data.</text>
</comment>
<dbReference type="AlphaFoldDB" id="A0A1R3JPP5"/>
<proteinExistence type="predicted"/>